<dbReference type="EMBL" id="CP046522">
    <property type="protein sequence ID" value="QGU94189.1"/>
    <property type="molecule type" value="Genomic_DNA"/>
</dbReference>
<dbReference type="Proteomes" id="UP000422764">
    <property type="component" value="Chromosome"/>
</dbReference>
<feature type="domain" description="Response regulatory" evidence="4">
    <location>
        <begin position="3"/>
        <end position="114"/>
    </location>
</feature>
<dbReference type="GO" id="GO:0000160">
    <property type="term" value="P:phosphorelay signal transduction system"/>
    <property type="evidence" value="ECO:0007669"/>
    <property type="project" value="InterPro"/>
</dbReference>
<evidence type="ECO:0000256" key="1">
    <source>
        <dbReference type="ARBA" id="ARBA00018672"/>
    </source>
</evidence>
<proteinExistence type="predicted"/>
<dbReference type="SUPFAM" id="SSF52172">
    <property type="entry name" value="CheY-like"/>
    <property type="match status" value="1"/>
</dbReference>
<gene>
    <name evidence="5" type="ORF">GOM49_02705</name>
</gene>
<dbReference type="SMART" id="SM00448">
    <property type="entry name" value="REC"/>
    <property type="match status" value="1"/>
</dbReference>
<dbReference type="Gene3D" id="3.40.50.2300">
    <property type="match status" value="1"/>
</dbReference>
<dbReference type="PROSITE" id="PS50110">
    <property type="entry name" value="RESPONSE_REGULATORY"/>
    <property type="match status" value="1"/>
</dbReference>
<accession>A0A6I6EKI7</accession>
<dbReference type="CDD" id="cd00156">
    <property type="entry name" value="REC"/>
    <property type="match status" value="1"/>
</dbReference>
<evidence type="ECO:0000313" key="6">
    <source>
        <dbReference type="Proteomes" id="UP000422764"/>
    </source>
</evidence>
<evidence type="ECO:0000256" key="2">
    <source>
        <dbReference type="ARBA" id="ARBA00024867"/>
    </source>
</evidence>
<evidence type="ECO:0000259" key="4">
    <source>
        <dbReference type="PROSITE" id="PS50110"/>
    </source>
</evidence>
<dbReference type="InterPro" id="IPR011006">
    <property type="entry name" value="CheY-like_superfamily"/>
</dbReference>
<dbReference type="AlphaFoldDB" id="A0A6I6EKI7"/>
<sequence length="143" mass="16867">MKKVLVINDCKFEEIIFRDLLKKLGYDVRISNEYEAIKQLEEFLPNIVIANLIMREITGDRLIKRIKSIKKDTWCVLSSSNPLSLENYKEFSVDEVMQTPISEEKFESALKFKELFKFCPYCGKRLESIKRRVIYCPNCGEKL</sequence>
<evidence type="ECO:0000256" key="3">
    <source>
        <dbReference type="PROSITE-ProRule" id="PRU00169"/>
    </source>
</evidence>
<organism evidence="5 6">
    <name type="scientific">Clostridium bovifaecis</name>
    <dbReference type="NCBI Taxonomy" id="2184719"/>
    <lineage>
        <taxon>Bacteria</taxon>
        <taxon>Bacillati</taxon>
        <taxon>Bacillota</taxon>
        <taxon>Clostridia</taxon>
        <taxon>Eubacteriales</taxon>
        <taxon>Clostridiaceae</taxon>
        <taxon>Clostridium</taxon>
    </lineage>
</organism>
<reference evidence="5 6" key="1">
    <citation type="submission" date="2019-12" db="EMBL/GenBank/DDBJ databases">
        <title>Genome sequenceing of Clostridium bovifaecis.</title>
        <authorList>
            <person name="Yao Y."/>
        </authorList>
    </citation>
    <scope>NUCLEOTIDE SEQUENCE [LARGE SCALE GENOMIC DNA]</scope>
    <source>
        <strain evidence="5 6">BXX</strain>
    </source>
</reference>
<keyword evidence="6" id="KW-1185">Reference proteome</keyword>
<comment type="function">
    <text evidence="2">May play the central regulatory role in sporulation. It may be an element of the effector pathway responsible for the activation of sporulation genes in response to nutritional stress. Spo0A may act in concert with spo0H (a sigma factor) to control the expression of some genes that are critical to the sporulation process.</text>
</comment>
<comment type="caution">
    <text evidence="3">Lacks conserved residue(s) required for the propagation of feature annotation.</text>
</comment>
<protein>
    <recommendedName>
        <fullName evidence="1">Stage 0 sporulation protein A homolog</fullName>
    </recommendedName>
</protein>
<dbReference type="InterPro" id="IPR001789">
    <property type="entry name" value="Sig_transdc_resp-reg_receiver"/>
</dbReference>
<evidence type="ECO:0000313" key="5">
    <source>
        <dbReference type="EMBL" id="QGU94189.1"/>
    </source>
</evidence>
<name>A0A6I6EKI7_9CLOT</name>